<dbReference type="Proteomes" id="UP001652680">
    <property type="component" value="Unassembled WGS sequence"/>
</dbReference>
<evidence type="ECO:0000313" key="9">
    <source>
        <dbReference type="RefSeq" id="XP_016972675.1"/>
    </source>
</evidence>
<evidence type="ECO:0000313" key="8">
    <source>
        <dbReference type="RefSeq" id="XP_016972674.1"/>
    </source>
</evidence>
<dbReference type="CDD" id="cd12510">
    <property type="entry name" value="RRM1_RBM12_like"/>
    <property type="match status" value="1"/>
</dbReference>
<dbReference type="Gene3D" id="3.30.70.330">
    <property type="match status" value="5"/>
</dbReference>
<dbReference type="RefSeq" id="XP_016972674.1">
    <property type="nucleotide sequence ID" value="XM_017117185.1"/>
</dbReference>
<dbReference type="RefSeq" id="XP_016972675.1">
    <property type="nucleotide sequence ID" value="XM_017117186.1"/>
</dbReference>
<dbReference type="CDD" id="cd00590">
    <property type="entry name" value="RRM_SF"/>
    <property type="match status" value="2"/>
</dbReference>
<feature type="compositionally biased region" description="Basic and acidic residues" evidence="4">
    <location>
        <begin position="865"/>
        <end position="880"/>
    </location>
</feature>
<keyword evidence="2 3" id="KW-0694">RNA-binding</keyword>
<dbReference type="EnsemblMetazoa" id="XM_017117186.2">
    <property type="protein sequence ID" value="XP_016972675.1"/>
    <property type="gene ID" value="LOC108039977"/>
</dbReference>
<keyword evidence="7" id="KW-1185">Reference proteome</keyword>
<gene>
    <name evidence="8 9" type="primary">LOC108039977</name>
    <name evidence="6" type="synonym">108039977</name>
</gene>
<dbReference type="InterPro" id="IPR035979">
    <property type="entry name" value="RBD_domain_sf"/>
</dbReference>
<protein>
    <submittedName>
        <fullName evidence="8 9">Mastermind-like protein 2</fullName>
    </submittedName>
</protein>
<feature type="compositionally biased region" description="Low complexity" evidence="4">
    <location>
        <begin position="903"/>
        <end position="916"/>
    </location>
</feature>
<reference evidence="8 9" key="2">
    <citation type="submission" date="2025-04" db="UniProtKB">
        <authorList>
            <consortium name="RefSeq"/>
        </authorList>
    </citation>
    <scope>IDENTIFICATION</scope>
</reference>
<feature type="compositionally biased region" description="Basic and acidic residues" evidence="4">
    <location>
        <begin position="172"/>
        <end position="185"/>
    </location>
</feature>
<dbReference type="SMART" id="SM00360">
    <property type="entry name" value="RRM"/>
    <property type="match status" value="5"/>
</dbReference>
<dbReference type="InterPro" id="IPR012677">
    <property type="entry name" value="Nucleotide-bd_a/b_plait_sf"/>
</dbReference>
<proteinExistence type="predicted"/>
<keyword evidence="1" id="KW-0677">Repeat</keyword>
<feature type="region of interest" description="Disordered" evidence="4">
    <location>
        <begin position="157"/>
        <end position="227"/>
    </location>
</feature>
<dbReference type="InterPro" id="IPR050666">
    <property type="entry name" value="ESRP"/>
</dbReference>
<dbReference type="CDD" id="cd12254">
    <property type="entry name" value="RRM_hnRNPH_ESRPs_RBM12_like"/>
    <property type="match status" value="1"/>
</dbReference>
<dbReference type="OrthoDB" id="2588702at2759"/>
<evidence type="ECO:0000256" key="1">
    <source>
        <dbReference type="ARBA" id="ARBA00022737"/>
    </source>
</evidence>
<feature type="compositionally biased region" description="Gly residues" evidence="4">
    <location>
        <begin position="458"/>
        <end position="467"/>
    </location>
</feature>
<dbReference type="GeneID" id="108039977"/>
<organism evidence="8">
    <name type="scientific">Drosophila rhopaloa</name>
    <name type="common">Fruit fly</name>
    <dbReference type="NCBI Taxonomy" id="1041015"/>
    <lineage>
        <taxon>Eukaryota</taxon>
        <taxon>Metazoa</taxon>
        <taxon>Ecdysozoa</taxon>
        <taxon>Arthropoda</taxon>
        <taxon>Hexapoda</taxon>
        <taxon>Insecta</taxon>
        <taxon>Pterygota</taxon>
        <taxon>Neoptera</taxon>
        <taxon>Endopterygota</taxon>
        <taxon>Diptera</taxon>
        <taxon>Brachycera</taxon>
        <taxon>Muscomorpha</taxon>
        <taxon>Ephydroidea</taxon>
        <taxon>Drosophilidae</taxon>
        <taxon>Drosophila</taxon>
        <taxon>Sophophora</taxon>
    </lineage>
</organism>
<sequence>MSVIIRLQNLPWTANARDIRNFFSGLAIPEGGVHIIGGEMGDAFIAFSTDEDARCAMLKDREKLMEIQVRLLLSSRAEMQKVIETARKGASAPAPIAVPVPMPVVTHMAASKTGPATPMPPIIGGLGSFLSQAKVATSGGVPSFLAYQQQAGITLSEVTGRRSRSRSSSSDDSDRERERERERERGRKRRSDRFNNSQERELKMVSSGGAPPSPWAQPSQNQLPGMGLGLNVGLSLNMPTVLSSPQSYTTSSTTNNVTNNYNLAPSAPNAQLLAALQQVVSGSPVQVQPAKVEGEPIAFASVNPYAQMYPQLFQQQQMLLQQQQTPAKLSPSMSSSPGGGNTPVAIADTCYIRISGMLQSTSYSDIRKYFQGLYIPHNGIKIMTSNGSRTGVAYVEFSRVSSAQKAVQRNNTMLKDQLIQIVPVGDEEFERAEELANRQQNEGGRNHNHNGGDRSERGGGGGGGGGMPKPMPIPVTNVLRVEDLSQHVTEQEIMKMFSASYTVVDILLSRSPNNRRESVAFVLFARESEAESALQDTSKHYIGFRQLRVSPSNQAEMQNAKEKQRRANEQLLKEEADQRDELLKDQQRRQKLQQQEQENNQASRFAADPRRRQAEEQQQQHQQQQQQQQMNMGSNINHNMNMNPNMNHNMIPPFVNGGNMPFNMPHQQQNGGHNFPFNMNNNFNMNGNPNGNGPNFPIDNGGGGGFQRPRQEDVFVRVHNCEYATRVNDLGELFSLENLRIEHIEQLFNDRNQSSGEFIVEFCDPASCKQAIREFHNRRFRGRGLRVVAITPQEIADKMNKPFMDYLPGGNGPRKVETGNVSDGGSGNGGSGRSDGGQEPQQSRRRKPSRFDDISSRNDSPQDQPPKKQERQQSLEKEENSNGSSNAPVKQHFNPFARPDPALSSSSLSPSNQSQSKQTSPAPVTTSLIPDKFNRPGCVVAMRNVPYKAELKDILRFFSDYKLSPDDVIRRFNDEGQPTGDTRVAFESPAEALSAFESCRRKQIFNRTVFLDIVRAINPRLFDHS</sequence>
<dbReference type="GO" id="GO:0003723">
    <property type="term" value="F:RNA binding"/>
    <property type="evidence" value="ECO:0007669"/>
    <property type="project" value="UniProtKB-UniRule"/>
</dbReference>
<dbReference type="AlphaFoldDB" id="A0A6P4E806"/>
<feature type="domain" description="RRM" evidence="5">
    <location>
        <begin position="477"/>
        <end position="554"/>
    </location>
</feature>
<feature type="compositionally biased region" description="Basic and acidic residues" evidence="4">
    <location>
        <begin position="579"/>
        <end position="588"/>
    </location>
</feature>
<dbReference type="CDD" id="cd12515">
    <property type="entry name" value="RRM5_RBM12_like"/>
    <property type="match status" value="1"/>
</dbReference>
<evidence type="ECO:0000313" key="6">
    <source>
        <dbReference type="EnsemblMetazoa" id="XP_016972674.1"/>
    </source>
</evidence>
<dbReference type="PANTHER" id="PTHR13976">
    <property type="entry name" value="HETEROGENEOUS NUCLEAR RIBONUCLEOPROTEIN-RELATED"/>
    <property type="match status" value="1"/>
</dbReference>
<feature type="region of interest" description="Disordered" evidence="4">
    <location>
        <begin position="432"/>
        <end position="473"/>
    </location>
</feature>
<feature type="compositionally biased region" description="Low complexity" evidence="4">
    <location>
        <begin position="592"/>
        <end position="601"/>
    </location>
</feature>
<evidence type="ECO:0000313" key="7">
    <source>
        <dbReference type="Proteomes" id="UP001652680"/>
    </source>
</evidence>
<accession>A0A6P4E806</accession>
<evidence type="ECO:0000256" key="3">
    <source>
        <dbReference type="PROSITE-ProRule" id="PRU00176"/>
    </source>
</evidence>
<dbReference type="EnsemblMetazoa" id="XM_017117185.2">
    <property type="protein sequence ID" value="XP_016972674.1"/>
    <property type="gene ID" value="LOC108039977"/>
</dbReference>
<feature type="region of interest" description="Disordered" evidence="4">
    <location>
        <begin position="579"/>
        <end position="637"/>
    </location>
</feature>
<reference evidence="6" key="3">
    <citation type="submission" date="2025-05" db="UniProtKB">
        <authorList>
            <consortium name="EnsemblMetazoa"/>
        </authorList>
    </citation>
    <scope>IDENTIFICATION</scope>
</reference>
<dbReference type="InterPro" id="IPR000504">
    <property type="entry name" value="RRM_dom"/>
</dbReference>
<reference evidence="7" key="1">
    <citation type="journal article" date="2021" name="Elife">
        <title>Highly contiguous assemblies of 101 drosophilid genomes.</title>
        <authorList>
            <person name="Kim B.Y."/>
            <person name="Wang J.R."/>
            <person name="Miller D.E."/>
            <person name="Barmina O."/>
            <person name="Delaney E."/>
            <person name="Thompson A."/>
            <person name="Comeault A.A."/>
            <person name="Peede D."/>
            <person name="D'Agostino E.R."/>
            <person name="Pelaez J."/>
            <person name="Aguilar J.M."/>
            <person name="Haji D."/>
            <person name="Matsunaga T."/>
            <person name="Armstrong E.E."/>
            <person name="Zych M."/>
            <person name="Ogawa Y."/>
            <person name="Stamenkovic-Radak M."/>
            <person name="Jelic M."/>
            <person name="Veselinovic M.S."/>
            <person name="Tanaskovic M."/>
            <person name="Eric P."/>
            <person name="Gao J.J."/>
            <person name="Katoh T.K."/>
            <person name="Toda M.J."/>
            <person name="Watabe H."/>
            <person name="Watada M."/>
            <person name="Davis J.S."/>
            <person name="Moyle L.C."/>
            <person name="Manoli G."/>
            <person name="Bertolini E."/>
            <person name="Kostal V."/>
            <person name="Hawley R.S."/>
            <person name="Takahashi A."/>
            <person name="Jones C.D."/>
            <person name="Price D.K."/>
            <person name="Whiteman N."/>
            <person name="Kopp A."/>
            <person name="Matute D.R."/>
            <person name="Petrov D.A."/>
        </authorList>
    </citation>
    <scope>NUCLEOTIDE SEQUENCE [LARGE SCALE GENOMIC DNA]</scope>
</reference>
<feature type="domain" description="RRM" evidence="5">
    <location>
        <begin position="350"/>
        <end position="421"/>
    </location>
</feature>
<feature type="compositionally biased region" description="Gly residues" evidence="4">
    <location>
        <begin position="822"/>
        <end position="835"/>
    </location>
</feature>
<dbReference type="Pfam" id="PF00076">
    <property type="entry name" value="RRM_1"/>
    <property type="match status" value="2"/>
</dbReference>
<evidence type="ECO:0000256" key="2">
    <source>
        <dbReference type="ARBA" id="ARBA00022884"/>
    </source>
</evidence>
<evidence type="ECO:0000256" key="4">
    <source>
        <dbReference type="SAM" id="MobiDB-lite"/>
    </source>
</evidence>
<dbReference type="PROSITE" id="PS50102">
    <property type="entry name" value="RRM"/>
    <property type="match status" value="3"/>
</dbReference>
<feature type="compositionally biased region" description="Low complexity" evidence="4">
    <location>
        <begin position="617"/>
        <end position="637"/>
    </location>
</feature>
<name>A0A6P4E806_DRORH</name>
<evidence type="ECO:0000259" key="5">
    <source>
        <dbReference type="PROSITE" id="PS50102"/>
    </source>
</evidence>
<dbReference type="SUPFAM" id="SSF54928">
    <property type="entry name" value="RNA-binding domain, RBD"/>
    <property type="match status" value="4"/>
</dbReference>
<feature type="compositionally biased region" description="Polar residues" evidence="4">
    <location>
        <begin position="917"/>
        <end position="928"/>
    </location>
</feature>
<feature type="region of interest" description="Disordered" evidence="4">
    <location>
        <begin position="801"/>
        <end position="933"/>
    </location>
</feature>
<feature type="domain" description="RRM" evidence="5">
    <location>
        <begin position="714"/>
        <end position="792"/>
    </location>
</feature>